<sequence>MRPHIVKWHGSSSMFLDEPQTIAVSHGVLGRYGGSSAAGADKNEDGAYIWIDAESDLEFVLLLDAHETDESAQLILSYIDGAASEIAGILREPIEQCFQNLHDYLLGMLTSERFREDCRGIAGETSCLLCCRREEYVWWFNVGDCLLYLLHPELTALGQTLLNQRNFYEWIGKVNTFDKQVPCYSTGVRELRSGKNVIVLSTDGALELGPLFLEDMKQLFDADLENGVKDFMQMSHERGIKDSVTMIAWQVELGHHPSYPSDDSRQEKHARQIELR</sequence>
<evidence type="ECO:0000313" key="2">
    <source>
        <dbReference type="EMBL" id="AYB44884.1"/>
    </source>
</evidence>
<dbReference type="AlphaFoldDB" id="A0A385TQ94"/>
<evidence type="ECO:0000313" key="3">
    <source>
        <dbReference type="Proteomes" id="UP000266552"/>
    </source>
</evidence>
<feature type="region of interest" description="Disordered" evidence="1">
    <location>
        <begin position="257"/>
        <end position="276"/>
    </location>
</feature>
<dbReference type="Gene3D" id="3.60.40.10">
    <property type="entry name" value="PPM-type phosphatase domain"/>
    <property type="match status" value="1"/>
</dbReference>
<keyword evidence="3" id="KW-1185">Reference proteome</keyword>
<proteinExistence type="predicted"/>
<dbReference type="KEGG" id="plw:D5F53_17080"/>
<gene>
    <name evidence="2" type="ORF">D5F53_17080</name>
</gene>
<evidence type="ECO:0000256" key="1">
    <source>
        <dbReference type="SAM" id="MobiDB-lite"/>
    </source>
</evidence>
<feature type="compositionally biased region" description="Basic and acidic residues" evidence="1">
    <location>
        <begin position="262"/>
        <end position="276"/>
    </location>
</feature>
<evidence type="ECO:0008006" key="4">
    <source>
        <dbReference type="Google" id="ProtNLM"/>
    </source>
</evidence>
<name>A0A385TQ94_PAELA</name>
<dbReference type="RefSeq" id="WP_119848760.1">
    <property type="nucleotide sequence ID" value="NZ_CP032412.1"/>
</dbReference>
<dbReference type="InterPro" id="IPR036457">
    <property type="entry name" value="PPM-type-like_dom_sf"/>
</dbReference>
<dbReference type="EMBL" id="CP032412">
    <property type="protein sequence ID" value="AYB44884.1"/>
    <property type="molecule type" value="Genomic_DNA"/>
</dbReference>
<dbReference type="SUPFAM" id="SSF81606">
    <property type="entry name" value="PP2C-like"/>
    <property type="match status" value="1"/>
</dbReference>
<protein>
    <recommendedName>
        <fullName evidence="4">Protein phosphatase 2C domain-containing protein</fullName>
    </recommendedName>
</protein>
<organism evidence="2 3">
    <name type="scientific">Paenibacillus lautus</name>
    <name type="common">Bacillus lautus</name>
    <dbReference type="NCBI Taxonomy" id="1401"/>
    <lineage>
        <taxon>Bacteria</taxon>
        <taxon>Bacillati</taxon>
        <taxon>Bacillota</taxon>
        <taxon>Bacilli</taxon>
        <taxon>Bacillales</taxon>
        <taxon>Paenibacillaceae</taxon>
        <taxon>Paenibacillus</taxon>
    </lineage>
</organism>
<accession>A0A385TQ94</accession>
<reference evidence="2 3" key="1">
    <citation type="submission" date="2018-09" db="EMBL/GenBank/DDBJ databases">
        <title>Genome Sequence of Paenibacillus lautus Strain E7593-69, Azo Dye-Degrading Bacteria, Isolated from Commercial Tattoo Inks.</title>
        <authorList>
            <person name="Nho S.W."/>
            <person name="Kim S.-J."/>
            <person name="Kweon O."/>
            <person name="Cerniglia C.E."/>
        </authorList>
    </citation>
    <scope>NUCLEOTIDE SEQUENCE [LARGE SCALE GENOMIC DNA]</scope>
    <source>
        <strain evidence="2 3">E7593-69</strain>
    </source>
</reference>
<dbReference type="Proteomes" id="UP000266552">
    <property type="component" value="Chromosome"/>
</dbReference>